<evidence type="ECO:0000256" key="5">
    <source>
        <dbReference type="SAM" id="Phobius"/>
    </source>
</evidence>
<dbReference type="InterPro" id="IPR025110">
    <property type="entry name" value="AMP-bd_C"/>
</dbReference>
<evidence type="ECO:0000256" key="1">
    <source>
        <dbReference type="ARBA" id="ARBA00006432"/>
    </source>
</evidence>
<evidence type="ECO:0000313" key="8">
    <source>
        <dbReference type="Proteomes" id="UP000077275"/>
    </source>
</evidence>
<dbReference type="InterPro" id="IPR045851">
    <property type="entry name" value="AMP-bd_C_sf"/>
</dbReference>
<evidence type="ECO:0000313" key="7">
    <source>
        <dbReference type="EMBL" id="KZX16309.1"/>
    </source>
</evidence>
<gene>
    <name evidence="7" type="primary">bclA</name>
    <name evidence="7" type="ORF">MBCUT_09220</name>
</gene>
<accession>A0A166E5S0</accession>
<proteinExistence type="inferred from homology"/>
<dbReference type="EC" id="6.2.1.25" evidence="7"/>
<protein>
    <submittedName>
        <fullName evidence="7">Benzoate--CoA ligase</fullName>
        <ecNumber evidence="7">6.2.1.25</ecNumber>
    </submittedName>
</protein>
<comment type="similarity">
    <text evidence="1">Belongs to the ATP-dependent AMP-binding enzyme family.</text>
</comment>
<dbReference type="Gene3D" id="3.30.300.30">
    <property type="match status" value="1"/>
</dbReference>
<keyword evidence="5" id="KW-0812">Transmembrane</keyword>
<organism evidence="7 8">
    <name type="scientific">Methanobrevibacter cuticularis</name>
    <dbReference type="NCBI Taxonomy" id="47311"/>
    <lineage>
        <taxon>Archaea</taxon>
        <taxon>Methanobacteriati</taxon>
        <taxon>Methanobacteriota</taxon>
        <taxon>Methanomada group</taxon>
        <taxon>Methanobacteria</taxon>
        <taxon>Methanobacteriales</taxon>
        <taxon>Methanobacteriaceae</taxon>
        <taxon>Methanobrevibacter</taxon>
    </lineage>
</organism>
<reference evidence="7 8" key="1">
    <citation type="submission" date="2016-04" db="EMBL/GenBank/DDBJ databases">
        <title>Genome sequence of Methanobrevibacter cuticularis DSM 11139.</title>
        <authorList>
            <person name="Poehlein A."/>
            <person name="Seedorf H."/>
            <person name="Daniel R."/>
        </authorList>
    </citation>
    <scope>NUCLEOTIDE SEQUENCE [LARGE SCALE GENOMIC DNA]</scope>
    <source>
        <strain evidence="7 8">DSM 11139</strain>
    </source>
</reference>
<dbReference type="GO" id="GO:0018858">
    <property type="term" value="F:benzoate-CoA ligase activity"/>
    <property type="evidence" value="ECO:0007669"/>
    <property type="project" value="UniProtKB-EC"/>
</dbReference>
<feature type="domain" description="AMP-binding enzyme C-terminal" evidence="6">
    <location>
        <begin position="50"/>
        <end position="98"/>
    </location>
</feature>
<dbReference type="GO" id="GO:0015645">
    <property type="term" value="F:fatty acid ligase activity"/>
    <property type="evidence" value="ECO:0007669"/>
    <property type="project" value="TreeGrafter"/>
</dbReference>
<dbReference type="AlphaFoldDB" id="A0A166E5S0"/>
<name>A0A166E5S0_9EURY</name>
<dbReference type="GO" id="GO:0005524">
    <property type="term" value="F:ATP binding"/>
    <property type="evidence" value="ECO:0007669"/>
    <property type="project" value="UniProtKB-KW"/>
</dbReference>
<comment type="caution">
    <text evidence="7">The sequence shown here is derived from an EMBL/GenBank/DDBJ whole genome shotgun (WGS) entry which is preliminary data.</text>
</comment>
<keyword evidence="5" id="KW-0472">Membrane</keyword>
<keyword evidence="5" id="KW-1133">Transmembrane helix</keyword>
<sequence>MFNISKNMTPGLFKGYFRDAFFLFLHVIVFPLVFLKVIIEMPKKQMRYGMMAIITKGYEPSEKLKKELQNHVKKETAPYKYPKIIEFVNELPKTISEKIRRVDIRNEDKDKK</sequence>
<keyword evidence="2 7" id="KW-0436">Ligase</keyword>
<feature type="transmembrane region" description="Helical" evidence="5">
    <location>
        <begin position="20"/>
        <end position="39"/>
    </location>
</feature>
<evidence type="ECO:0000256" key="2">
    <source>
        <dbReference type="ARBA" id="ARBA00022598"/>
    </source>
</evidence>
<dbReference type="GO" id="GO:0004321">
    <property type="term" value="F:fatty-acyl-CoA synthase activity"/>
    <property type="evidence" value="ECO:0007669"/>
    <property type="project" value="TreeGrafter"/>
</dbReference>
<keyword evidence="8" id="KW-1185">Reference proteome</keyword>
<dbReference type="EMBL" id="LWMW01000095">
    <property type="protein sequence ID" value="KZX16309.1"/>
    <property type="molecule type" value="Genomic_DNA"/>
</dbReference>
<keyword evidence="4" id="KW-0067">ATP-binding</keyword>
<dbReference type="PANTHER" id="PTHR43605">
    <property type="entry name" value="ACYL-COENZYME A SYNTHETASE"/>
    <property type="match status" value="1"/>
</dbReference>
<dbReference type="PANTHER" id="PTHR43605:SF10">
    <property type="entry name" value="ACYL-COA SYNTHETASE MEDIUM CHAIN FAMILY MEMBER 3"/>
    <property type="match status" value="1"/>
</dbReference>
<dbReference type="STRING" id="47311.MBCUT_09220"/>
<evidence type="ECO:0000259" key="6">
    <source>
        <dbReference type="Pfam" id="PF13193"/>
    </source>
</evidence>
<dbReference type="SUPFAM" id="SSF56801">
    <property type="entry name" value="Acetyl-CoA synthetase-like"/>
    <property type="match status" value="1"/>
</dbReference>
<dbReference type="InterPro" id="IPR051087">
    <property type="entry name" value="Mitochondrial_ACSM"/>
</dbReference>
<keyword evidence="3" id="KW-0547">Nucleotide-binding</keyword>
<dbReference type="Pfam" id="PF13193">
    <property type="entry name" value="AMP-binding_C"/>
    <property type="match status" value="1"/>
</dbReference>
<dbReference type="PATRIC" id="fig|47311.3.peg.1016"/>
<dbReference type="Proteomes" id="UP000077275">
    <property type="component" value="Unassembled WGS sequence"/>
</dbReference>
<dbReference type="GO" id="GO:0006633">
    <property type="term" value="P:fatty acid biosynthetic process"/>
    <property type="evidence" value="ECO:0007669"/>
    <property type="project" value="TreeGrafter"/>
</dbReference>
<evidence type="ECO:0000256" key="3">
    <source>
        <dbReference type="ARBA" id="ARBA00022741"/>
    </source>
</evidence>
<evidence type="ECO:0000256" key="4">
    <source>
        <dbReference type="ARBA" id="ARBA00022840"/>
    </source>
</evidence>
<dbReference type="GO" id="GO:0006637">
    <property type="term" value="P:acyl-CoA metabolic process"/>
    <property type="evidence" value="ECO:0007669"/>
    <property type="project" value="TreeGrafter"/>
</dbReference>